<reference evidence="2" key="1">
    <citation type="submission" date="2018-02" db="EMBL/GenBank/DDBJ databases">
        <authorList>
            <person name="Kim S.-K."/>
            <person name="Jung H.-I."/>
            <person name="Lee S.-W."/>
        </authorList>
    </citation>
    <scope>NUCLEOTIDE SEQUENCE</scope>
    <source>
        <strain evidence="2">SK3146</strain>
    </source>
</reference>
<evidence type="ECO:0000313" key="2">
    <source>
        <dbReference type="EMBL" id="UQZ83001.1"/>
    </source>
</evidence>
<dbReference type="EMBL" id="CP027059">
    <property type="protein sequence ID" value="UQZ83001.1"/>
    <property type="molecule type" value="Genomic_DNA"/>
</dbReference>
<feature type="coiled-coil region" evidence="1">
    <location>
        <begin position="705"/>
        <end position="794"/>
    </location>
</feature>
<dbReference type="SUPFAM" id="SSF52540">
    <property type="entry name" value="P-loop containing nucleoside triphosphate hydrolases"/>
    <property type="match status" value="2"/>
</dbReference>
<dbReference type="Gene3D" id="3.40.50.300">
    <property type="entry name" value="P-loop containing nucleotide triphosphate hydrolases"/>
    <property type="match status" value="2"/>
</dbReference>
<dbReference type="InterPro" id="IPR027417">
    <property type="entry name" value="P-loop_NTPase"/>
</dbReference>
<organism evidence="2 3">
    <name type="scientific">Paenibacillus konkukensis</name>
    <dbReference type="NCBI Taxonomy" id="2020716"/>
    <lineage>
        <taxon>Bacteria</taxon>
        <taxon>Bacillati</taxon>
        <taxon>Bacillota</taxon>
        <taxon>Bacilli</taxon>
        <taxon>Bacillales</taxon>
        <taxon>Paenibacillaceae</taxon>
        <taxon>Paenibacillus</taxon>
    </lineage>
</organism>
<sequence length="1072" mass="125972">MIPWGMRFSGIRDFRDSQLDLGSPRDHVLIGGPNGSGKSTITFCMGAVLASSKVELEGLRSRNLPPDKVWRATIELVFDNGGDHPVDAAAFVGFRLHLEQKPGDPIRKEFWICEGEQPWQWHKETRYTPGDGTYHLHEYRHQLQHKFKVDPEAFYLIWYQQDVNQFAVMRPEERFRIFSEMTGIEQMQLNWERVKEERREASLALQTAESNQHQHKLNLGNWQQERDRLISRNERRKLGLQHALTASAALREKYRQECRTLQDKLEEMKERNDEEIDRWKKLEDERKHHQEEMNRKTLQKEELDKQLQNLERETAELRHRHVDMTTEHRQLADMLQELAEKIKAVPYSETEARERLARGQAEEAELQSRQEEIDRAYRQAQSELDRLADEVARLKFEVEEDRRKLAEAETMLEQYGGSAGLEHEAETLECKRSDQQDRDRGLCEKIRLLEEELDALTRNEIRSLRQDTSIRYLERLGLTVFTIRDLLEMDEHSPLEQEKKLEPIKYTLFVDGKNFVAPTDLYHVELPTVIPERTLDELRELGLRVKQGLDDTSYAAAQKALWWLHGLLTAAEDGKRGLRNGQLLDAWGRRGAQEQLQWLLNPRGIALRIEQLQEEIKKQVRQLQALRSEFNDDEKRLNLIRSVLHQIREAEAVIRDVVRRDRIRTEWERTVAEQKEQLQDRDRLRAEGQDLNAPLAELKMTIRILEQYMDVYNEAREQSFELERLRQLGEALEQQKEKLKQAERELEDLYAEADQLDRSIDSTARRMREKNQFIADVQRVIDDLTRQQKQTAERYGVMEQNCAAEQQFYREWSARLPAVLEAIVQEHPDFPSAANWNEEQAKHEKHEAQVRLELACSETVDENALENYEKVRQEYERGAQEVQEARSLLQQLEDSLKELEEKLVRTIHYEVNRVNQMFVRYMDMFSFDGEVSWDMQELKQGNMKYFLNIKARKQGHRGALEEISMKGRGGRVGKGVSGGEESLGSLLFALALLKTIQANPGYIVLDEFDSALDEGRKSKVFLLYQKELARKMIILSPKSHESDYVQHFNEAFVVYHDATIPQSAIIRIKKRL</sequence>
<feature type="coiled-coil region" evidence="1">
    <location>
        <begin position="865"/>
        <end position="909"/>
    </location>
</feature>
<keyword evidence="3" id="KW-1185">Reference proteome</keyword>
<feature type="coiled-coil region" evidence="1">
    <location>
        <begin position="251"/>
        <end position="327"/>
    </location>
</feature>
<evidence type="ECO:0000256" key="1">
    <source>
        <dbReference type="SAM" id="Coils"/>
    </source>
</evidence>
<feature type="coiled-coil region" evidence="1">
    <location>
        <begin position="606"/>
        <end position="636"/>
    </location>
</feature>
<evidence type="ECO:0000313" key="3">
    <source>
        <dbReference type="Proteomes" id="UP001057134"/>
    </source>
</evidence>
<accession>A0ABY4RKQ7</accession>
<reference evidence="2" key="2">
    <citation type="journal article" date="2021" name="J Anim Sci Technol">
        <title>Complete genome sequence of Paenibacillus konkukensis sp. nov. SK3146 as a potential probiotic strain.</title>
        <authorList>
            <person name="Jung H.I."/>
            <person name="Park S."/>
            <person name="Niu K.M."/>
            <person name="Lee S.W."/>
            <person name="Kothari D."/>
            <person name="Yi K.J."/>
            <person name="Kim S.K."/>
        </authorList>
    </citation>
    <scope>NUCLEOTIDE SEQUENCE</scope>
    <source>
        <strain evidence="2">SK3146</strain>
    </source>
</reference>
<feature type="coiled-coil region" evidence="1">
    <location>
        <begin position="363"/>
        <end position="466"/>
    </location>
</feature>
<proteinExistence type="predicted"/>
<dbReference type="PANTHER" id="PTHR43977">
    <property type="entry name" value="STRUCTURAL MAINTENANCE OF CHROMOSOMES PROTEIN 3"/>
    <property type="match status" value="1"/>
</dbReference>
<name>A0ABY4RKQ7_9BACL</name>
<protein>
    <submittedName>
        <fullName evidence="2">Chromosome partition protein Smc</fullName>
    </submittedName>
</protein>
<dbReference type="Proteomes" id="UP001057134">
    <property type="component" value="Chromosome"/>
</dbReference>
<gene>
    <name evidence="2" type="primary">smc_2</name>
    <name evidence="2" type="ORF">SK3146_02161</name>
</gene>
<keyword evidence="1" id="KW-0175">Coiled coil</keyword>